<reference evidence="17 18" key="1">
    <citation type="submission" date="2019-03" db="EMBL/GenBank/DDBJ databases">
        <title>First draft genome of Liparis tanakae, snailfish: a comprehensive survey of snailfish specific genes.</title>
        <authorList>
            <person name="Kim W."/>
            <person name="Song I."/>
            <person name="Jeong J.-H."/>
            <person name="Kim D."/>
            <person name="Kim S."/>
            <person name="Ryu S."/>
            <person name="Song J.Y."/>
            <person name="Lee S.K."/>
        </authorList>
    </citation>
    <scope>NUCLEOTIDE SEQUENCE [LARGE SCALE GENOMIC DNA]</scope>
    <source>
        <tissue evidence="17">Muscle</tissue>
    </source>
</reference>
<dbReference type="PROSITE" id="PS51055">
    <property type="entry name" value="ITAM_1"/>
    <property type="match status" value="1"/>
</dbReference>
<feature type="transmembrane region" description="Helical" evidence="16">
    <location>
        <begin position="44"/>
        <end position="65"/>
    </location>
</feature>
<evidence type="ECO:0000256" key="8">
    <source>
        <dbReference type="ARBA" id="ARBA00022737"/>
    </source>
</evidence>
<evidence type="ECO:0000256" key="15">
    <source>
        <dbReference type="ARBA" id="ARBA00045360"/>
    </source>
</evidence>
<dbReference type="AlphaFoldDB" id="A0A4Z2FH42"/>
<comment type="caution">
    <text evidence="17">The sequence shown here is derived from an EMBL/GenBank/DDBJ whole genome shotgun (WGS) entry which is preliminary data.</text>
</comment>
<keyword evidence="4" id="KW-1003">Cell membrane</keyword>
<keyword evidence="10 16" id="KW-1133">Transmembrane helix</keyword>
<evidence type="ECO:0000256" key="9">
    <source>
        <dbReference type="ARBA" id="ARBA00022859"/>
    </source>
</evidence>
<evidence type="ECO:0000256" key="10">
    <source>
        <dbReference type="ARBA" id="ARBA00022989"/>
    </source>
</evidence>
<keyword evidence="11" id="KW-1064">Adaptive immunity</keyword>
<organism evidence="17 18">
    <name type="scientific">Liparis tanakae</name>
    <name type="common">Tanaka's snailfish</name>
    <dbReference type="NCBI Taxonomy" id="230148"/>
    <lineage>
        <taxon>Eukaryota</taxon>
        <taxon>Metazoa</taxon>
        <taxon>Chordata</taxon>
        <taxon>Craniata</taxon>
        <taxon>Vertebrata</taxon>
        <taxon>Euteleostomi</taxon>
        <taxon>Actinopterygii</taxon>
        <taxon>Neopterygii</taxon>
        <taxon>Teleostei</taxon>
        <taxon>Neoteleostei</taxon>
        <taxon>Acanthomorphata</taxon>
        <taxon>Eupercaria</taxon>
        <taxon>Perciformes</taxon>
        <taxon>Cottioidei</taxon>
        <taxon>Cottales</taxon>
        <taxon>Liparidae</taxon>
        <taxon>Liparis</taxon>
    </lineage>
</organism>
<evidence type="ECO:0000256" key="6">
    <source>
        <dbReference type="ARBA" id="ARBA00022692"/>
    </source>
</evidence>
<dbReference type="PANTHER" id="PTHR10035:SF2">
    <property type="entry name" value="T-CELL SURFACE GLYCOPROTEIN CD3 ZETA CHAIN"/>
    <property type="match status" value="1"/>
</dbReference>
<dbReference type="InterPro" id="IPR003110">
    <property type="entry name" value="Phos_immunorcpt_sig_ITAM"/>
</dbReference>
<evidence type="ECO:0000256" key="16">
    <source>
        <dbReference type="SAM" id="Phobius"/>
    </source>
</evidence>
<feature type="transmembrane region" description="Helical" evidence="16">
    <location>
        <begin position="20"/>
        <end position="38"/>
    </location>
</feature>
<gene>
    <name evidence="17" type="primary">CD247_0</name>
    <name evidence="17" type="ORF">EYF80_049317</name>
</gene>
<proteinExistence type="inferred from homology"/>
<evidence type="ECO:0000256" key="12">
    <source>
        <dbReference type="ARBA" id="ARBA00023136"/>
    </source>
</evidence>
<dbReference type="GO" id="GO:0098797">
    <property type="term" value="C:plasma membrane protein complex"/>
    <property type="evidence" value="ECO:0007669"/>
    <property type="project" value="UniProtKB-ARBA"/>
</dbReference>
<keyword evidence="12 16" id="KW-0472">Membrane</keyword>
<keyword evidence="5" id="KW-0597">Phosphoprotein</keyword>
<evidence type="ECO:0000256" key="14">
    <source>
        <dbReference type="ARBA" id="ARBA00030941"/>
    </source>
</evidence>
<name>A0A4Z2FH42_9TELE</name>
<accession>A0A4Z2FH42</accession>
<dbReference type="Pfam" id="PF02189">
    <property type="entry name" value="ITAM"/>
    <property type="match status" value="1"/>
</dbReference>
<keyword evidence="9" id="KW-0391">Immunity</keyword>
<keyword evidence="8" id="KW-0677">Repeat</keyword>
<comment type="function">
    <text evidence="15">Part of the TCR-CD3 complex present on T-lymphocyte cell surface that plays an essential role in adaptive immune response. When antigen presenting cells (APCs) activate T-cell receptor (TCR), TCR-mediated signals are transmitted across the cell membrane by the CD3 chains CD3D, CD3E, CD3G and CD3Z. All CD3 chains contain immunoreceptor tyrosine-based activation motifs (ITAMs) in their cytoplasmic domain. Upon TCR engagement, these motifs become phosphorylated by Src family protein tyrosine kinases LCK and FYN, resulting in the activation of downstream signaling pathways. CD3Z ITAMs phosphorylation creates multiple docking sites for the protein kinase ZAP70 leading to ZAP70 phosphorylation and its conversion into a catalytically active enzyme. Plays an important role in intrathymic T-cell differentiation. Additionally, participates in the activity-dependent synapse formation of retinal ganglion cells (RGCs) in both the retina and dorsal lateral geniculate nucleus (dLGN).</text>
</comment>
<dbReference type="InterPro" id="IPR021663">
    <property type="entry name" value="CD3_zeta/IgE_Fc_rcpt_gamma"/>
</dbReference>
<evidence type="ECO:0000256" key="13">
    <source>
        <dbReference type="ARBA" id="ARBA00023170"/>
    </source>
</evidence>
<dbReference type="Pfam" id="PF11628">
    <property type="entry name" value="TCR_zetazeta"/>
    <property type="match status" value="1"/>
</dbReference>
<dbReference type="GO" id="GO:0004888">
    <property type="term" value="F:transmembrane signaling receptor activity"/>
    <property type="evidence" value="ECO:0007669"/>
    <property type="project" value="InterPro"/>
</dbReference>
<dbReference type="PANTHER" id="PTHR10035">
    <property type="entry name" value="T-CELL SURFACE GLYCOPROTEIN CD3 ZETA CHAIN"/>
    <property type="match status" value="1"/>
</dbReference>
<dbReference type="GO" id="GO:0002250">
    <property type="term" value="P:adaptive immune response"/>
    <property type="evidence" value="ECO:0007669"/>
    <property type="project" value="UniProtKB-KW"/>
</dbReference>
<evidence type="ECO:0000256" key="5">
    <source>
        <dbReference type="ARBA" id="ARBA00022553"/>
    </source>
</evidence>
<evidence type="ECO:0000256" key="4">
    <source>
        <dbReference type="ARBA" id="ARBA00022475"/>
    </source>
</evidence>
<dbReference type="EMBL" id="SRLO01001182">
    <property type="protein sequence ID" value="TNN40518.1"/>
    <property type="molecule type" value="Genomic_DNA"/>
</dbReference>
<keyword evidence="6 16" id="KW-0812">Transmembrane</keyword>
<dbReference type="GO" id="GO:0007166">
    <property type="term" value="P:cell surface receptor signaling pathway"/>
    <property type="evidence" value="ECO:0007669"/>
    <property type="project" value="InterPro"/>
</dbReference>
<sequence>MYRYLCTSEAVALYSPQLCYVLDGFLCAYGLVITAMFLREKVCALIVKGLPALIVALHLLIFQMFQFFRTKMKRTEEVLYSDLEDQSSGTYNQLTRPRRQRKNEQLYQGLSSATRDTYDALQMQPLPPLHPR</sequence>
<evidence type="ECO:0000313" key="18">
    <source>
        <dbReference type="Proteomes" id="UP000314294"/>
    </source>
</evidence>
<keyword evidence="13" id="KW-0675">Receptor</keyword>
<evidence type="ECO:0000256" key="3">
    <source>
        <dbReference type="ARBA" id="ARBA00020448"/>
    </source>
</evidence>
<dbReference type="Proteomes" id="UP000314294">
    <property type="component" value="Unassembled WGS sequence"/>
</dbReference>
<dbReference type="SMART" id="SM00077">
    <property type="entry name" value="ITAM"/>
    <property type="match status" value="1"/>
</dbReference>
<evidence type="ECO:0000256" key="7">
    <source>
        <dbReference type="ARBA" id="ARBA00022729"/>
    </source>
</evidence>
<evidence type="ECO:0000313" key="17">
    <source>
        <dbReference type="EMBL" id="TNN40518.1"/>
    </source>
</evidence>
<comment type="subcellular location">
    <subcellularLocation>
        <location evidence="1">Cell membrane</location>
        <topology evidence="1">Single-pass type I membrane protein</topology>
    </subcellularLocation>
</comment>
<evidence type="ECO:0000256" key="11">
    <source>
        <dbReference type="ARBA" id="ARBA00023130"/>
    </source>
</evidence>
<dbReference type="OrthoDB" id="9941225at2759"/>
<protein>
    <recommendedName>
        <fullName evidence="3">T-cell surface glycoprotein CD3 zeta chain</fullName>
    </recommendedName>
    <alternativeName>
        <fullName evidence="14">T-cell receptor T3 zeta chain</fullName>
    </alternativeName>
</protein>
<evidence type="ECO:0000256" key="1">
    <source>
        <dbReference type="ARBA" id="ARBA00004251"/>
    </source>
</evidence>
<dbReference type="InterPro" id="IPR024128">
    <property type="entry name" value="T-cell_CD3_zeta"/>
</dbReference>
<comment type="similarity">
    <text evidence="2">Belongs to the CD3Z/FCER1G family.</text>
</comment>
<keyword evidence="18" id="KW-1185">Reference proteome</keyword>
<evidence type="ECO:0000256" key="2">
    <source>
        <dbReference type="ARBA" id="ARBA00007280"/>
    </source>
</evidence>
<keyword evidence="7" id="KW-0732">Signal</keyword>